<dbReference type="PROSITE" id="PS51257">
    <property type="entry name" value="PROKAR_LIPOPROTEIN"/>
    <property type="match status" value="1"/>
</dbReference>
<gene>
    <name evidence="2" type="ordered locus">ambt_07245</name>
</gene>
<keyword evidence="3" id="KW-1185">Reference proteome</keyword>
<evidence type="ECO:0000313" key="3">
    <source>
        <dbReference type="Proteomes" id="UP000000683"/>
    </source>
</evidence>
<feature type="signal peptide" evidence="1">
    <location>
        <begin position="1"/>
        <end position="24"/>
    </location>
</feature>
<dbReference type="eggNOG" id="ENOG5033CRC">
    <property type="taxonomic scope" value="Bacteria"/>
</dbReference>
<dbReference type="OrthoDB" id="6335646at2"/>
<evidence type="ECO:0000313" key="2">
    <source>
        <dbReference type="EMBL" id="AEF02982.1"/>
    </source>
</evidence>
<sequence length="117" mass="12914">MNKTLRLATLILIATALLSGCANSLYHDYVMSGQVVSVKDDNTLVICVANTESLETGDVFNVYRTVMDKLVINEGETGYSREFVGKVSLGEKQDEHFATASVVTGEIYQHDMVEFDK</sequence>
<dbReference type="RefSeq" id="WP_013783922.1">
    <property type="nucleotide sequence ID" value="NC_015554.1"/>
</dbReference>
<protein>
    <recommendedName>
        <fullName evidence="4">Lipoprotein</fullName>
    </recommendedName>
</protein>
<dbReference type="KEGG" id="alt:ambt_07245"/>
<reference evidence="2 3" key="1">
    <citation type="journal article" date="2011" name="J. Bacteriol.">
        <title>Complete genome sequence of the polycyclic aromatic hydrocarbon-degrading bacterium Alteromonas sp. strain SN2.</title>
        <authorList>
            <person name="Jin H.M."/>
            <person name="Jeong H."/>
            <person name="Moon E.J."/>
            <person name="Math R.K."/>
            <person name="Lee K."/>
            <person name="Kim H.J."/>
            <person name="Jeon C.O."/>
            <person name="Oh T.K."/>
            <person name="Kim J.F."/>
        </authorList>
    </citation>
    <scope>NUCLEOTIDE SEQUENCE [LARGE SCALE GENOMIC DNA]</scope>
    <source>
        <strain evidence="3">JCM 17741 / KACC 18427 / KCTC 11700BP / SN2</strain>
    </source>
</reference>
<dbReference type="Proteomes" id="UP000000683">
    <property type="component" value="Chromosome"/>
</dbReference>
<dbReference type="AlphaFoldDB" id="F5Z7D9"/>
<organism evidence="2 3">
    <name type="scientific">Alteromonas naphthalenivorans</name>
    <dbReference type="NCBI Taxonomy" id="715451"/>
    <lineage>
        <taxon>Bacteria</taxon>
        <taxon>Pseudomonadati</taxon>
        <taxon>Pseudomonadota</taxon>
        <taxon>Gammaproteobacteria</taxon>
        <taxon>Alteromonadales</taxon>
        <taxon>Alteromonadaceae</taxon>
        <taxon>Alteromonas/Salinimonas group</taxon>
        <taxon>Alteromonas</taxon>
    </lineage>
</organism>
<keyword evidence="1" id="KW-0732">Signal</keyword>
<accession>F5Z7D9</accession>
<evidence type="ECO:0000256" key="1">
    <source>
        <dbReference type="SAM" id="SignalP"/>
    </source>
</evidence>
<name>F5Z7D9_ALTNA</name>
<dbReference type="HOGENOM" id="CLU_167620_0_0_6"/>
<dbReference type="EMBL" id="CP002339">
    <property type="protein sequence ID" value="AEF02982.1"/>
    <property type="molecule type" value="Genomic_DNA"/>
</dbReference>
<proteinExistence type="predicted"/>
<evidence type="ECO:0008006" key="4">
    <source>
        <dbReference type="Google" id="ProtNLM"/>
    </source>
</evidence>
<feature type="chain" id="PRO_5003336667" description="Lipoprotein" evidence="1">
    <location>
        <begin position="25"/>
        <end position="117"/>
    </location>
</feature>